<dbReference type="EMBL" id="NQIK02000006">
    <property type="protein sequence ID" value="KAF7569610.1"/>
    <property type="molecule type" value="Genomic_DNA"/>
</dbReference>
<dbReference type="RefSeq" id="XP_065961593.1">
    <property type="nucleotide sequence ID" value="XM_066108408.1"/>
</dbReference>
<comment type="caution">
    <text evidence="1">The sequence shown here is derived from an EMBL/GenBank/DDBJ whole genome shotgun (WGS) entry which is preliminary data.</text>
</comment>
<accession>A0A5M9KRN1</accession>
<proteinExistence type="predicted"/>
<evidence type="ECO:0000313" key="1">
    <source>
        <dbReference type="EMBL" id="KAF7569610.1"/>
    </source>
</evidence>
<reference evidence="1 2" key="1">
    <citation type="journal article" date="2018" name="BMC Genomics">
        <title>Comparative genomics of the wheat fungal pathogen Pyrenophora tritici-repentis reveals chromosomal variations and genome plasticity.</title>
        <authorList>
            <person name="Moolhuijzen P."/>
            <person name="See P.T."/>
            <person name="Hane J.K."/>
            <person name="Shi G."/>
            <person name="Liu Z."/>
            <person name="Oliver R.P."/>
            <person name="Moffat C.S."/>
        </authorList>
    </citation>
    <scope>NUCLEOTIDE SEQUENCE [LARGE SCALE GENOMIC DNA]</scope>
    <source>
        <strain evidence="1">M4</strain>
    </source>
</reference>
<dbReference type="KEGG" id="ptrr:90957121"/>
<gene>
    <name evidence="1" type="ORF">PtrM4_120250</name>
</gene>
<dbReference type="AlphaFoldDB" id="A0A5M9KRN1"/>
<evidence type="ECO:0000313" key="2">
    <source>
        <dbReference type="Proteomes" id="UP000245464"/>
    </source>
</evidence>
<dbReference type="GeneID" id="90957121"/>
<sequence>MLAVKAVAAAPTLLSAVENLIDRRQGAAAGAKVGFGGGSGVGAGVGAKVGIDGDAGAGAGGSAGSKALGKSVVEINLQFGVGADSVASS</sequence>
<name>A0A5M9KRN1_9PLEO</name>
<dbReference type="Proteomes" id="UP000245464">
    <property type="component" value="Chromosome 6"/>
</dbReference>
<protein>
    <submittedName>
        <fullName evidence="1">Uncharacterized protein</fullName>
    </submittedName>
</protein>
<organism evidence="1 2">
    <name type="scientific">Pyrenophora tritici-repentis</name>
    <dbReference type="NCBI Taxonomy" id="45151"/>
    <lineage>
        <taxon>Eukaryota</taxon>
        <taxon>Fungi</taxon>
        <taxon>Dikarya</taxon>
        <taxon>Ascomycota</taxon>
        <taxon>Pezizomycotina</taxon>
        <taxon>Dothideomycetes</taxon>
        <taxon>Pleosporomycetidae</taxon>
        <taxon>Pleosporales</taxon>
        <taxon>Pleosporineae</taxon>
        <taxon>Pleosporaceae</taxon>
        <taxon>Pyrenophora</taxon>
    </lineage>
</organism>